<reference evidence="2 3" key="1">
    <citation type="submission" date="2019-03" db="EMBL/GenBank/DDBJ databases">
        <title>First draft genome of Liparis tanakae, snailfish: a comprehensive survey of snailfish specific genes.</title>
        <authorList>
            <person name="Kim W."/>
            <person name="Song I."/>
            <person name="Jeong J.-H."/>
            <person name="Kim D."/>
            <person name="Kim S."/>
            <person name="Ryu S."/>
            <person name="Song J.Y."/>
            <person name="Lee S.K."/>
        </authorList>
    </citation>
    <scope>NUCLEOTIDE SEQUENCE [LARGE SCALE GENOMIC DNA]</scope>
    <source>
        <tissue evidence="2">Muscle</tissue>
    </source>
</reference>
<sequence>MLLFLQHKALKAPTISITTGYFAPSAFRRCQVLAPAGGTGRFMPLAGSDVIPAKSLCFTCLISFSQPLPSEAVKATKKSKGSDIKLFISERPATLALALTGILLDNCHRETRSSCNLTGEASRNTNAAPHPTSTTHLGSDSQDRQLAKRSWKVAGAERVTEVRTEEEKTWPKASETTMKLEDKGENCMGVGFRNR</sequence>
<keyword evidence="3" id="KW-1185">Reference proteome</keyword>
<dbReference type="EMBL" id="SRLO01000073">
    <property type="protein sequence ID" value="TNN78511.1"/>
    <property type="molecule type" value="Genomic_DNA"/>
</dbReference>
<dbReference type="AlphaFoldDB" id="A0A4Z2IL39"/>
<organism evidence="2 3">
    <name type="scientific">Liparis tanakae</name>
    <name type="common">Tanaka's snailfish</name>
    <dbReference type="NCBI Taxonomy" id="230148"/>
    <lineage>
        <taxon>Eukaryota</taxon>
        <taxon>Metazoa</taxon>
        <taxon>Chordata</taxon>
        <taxon>Craniata</taxon>
        <taxon>Vertebrata</taxon>
        <taxon>Euteleostomi</taxon>
        <taxon>Actinopterygii</taxon>
        <taxon>Neopterygii</taxon>
        <taxon>Teleostei</taxon>
        <taxon>Neoteleostei</taxon>
        <taxon>Acanthomorphata</taxon>
        <taxon>Eupercaria</taxon>
        <taxon>Perciformes</taxon>
        <taxon>Cottioidei</taxon>
        <taxon>Cottales</taxon>
        <taxon>Liparidae</taxon>
        <taxon>Liparis</taxon>
    </lineage>
</organism>
<comment type="caution">
    <text evidence="2">The sequence shown here is derived from an EMBL/GenBank/DDBJ whole genome shotgun (WGS) entry which is preliminary data.</text>
</comment>
<accession>A0A4Z2IL39</accession>
<protein>
    <submittedName>
        <fullName evidence="2">Uncharacterized protein</fullName>
    </submittedName>
</protein>
<feature type="compositionally biased region" description="Polar residues" evidence="1">
    <location>
        <begin position="117"/>
        <end position="140"/>
    </location>
</feature>
<evidence type="ECO:0000256" key="1">
    <source>
        <dbReference type="SAM" id="MobiDB-lite"/>
    </source>
</evidence>
<gene>
    <name evidence="2" type="ORF">EYF80_011294</name>
</gene>
<evidence type="ECO:0000313" key="3">
    <source>
        <dbReference type="Proteomes" id="UP000314294"/>
    </source>
</evidence>
<dbReference type="Proteomes" id="UP000314294">
    <property type="component" value="Unassembled WGS sequence"/>
</dbReference>
<evidence type="ECO:0000313" key="2">
    <source>
        <dbReference type="EMBL" id="TNN78511.1"/>
    </source>
</evidence>
<feature type="region of interest" description="Disordered" evidence="1">
    <location>
        <begin position="117"/>
        <end position="145"/>
    </location>
</feature>
<name>A0A4Z2IL39_9TELE</name>
<proteinExistence type="predicted"/>